<keyword evidence="6" id="KW-1185">Reference proteome</keyword>
<dbReference type="Pfam" id="PF13620">
    <property type="entry name" value="CarboxypepD_reg"/>
    <property type="match status" value="1"/>
</dbReference>
<proteinExistence type="predicted"/>
<dbReference type="GO" id="GO:0009279">
    <property type="term" value="C:cell outer membrane"/>
    <property type="evidence" value="ECO:0007669"/>
    <property type="project" value="UniProtKB-SubCell"/>
</dbReference>
<dbReference type="eggNOG" id="COG4774">
    <property type="taxonomic scope" value="Bacteria"/>
</dbReference>
<keyword evidence="3" id="KW-0998">Cell outer membrane</keyword>
<dbReference type="InterPro" id="IPR036942">
    <property type="entry name" value="Beta-barrel_TonB_sf"/>
</dbReference>
<sequence precursor="true">MRLILFFALLSSSITYSQTIQGAIADKQSKSPIPGVLVEVAVGDSMIRTLSNDDGYYRIENLPVGRYSIQFSYTNYKTISLSNISVISGKELELAIELEENIVQINEVVITHNADKRKSINEMLTVSTRTISIEEAGRYAGSRQDFAKVAQNYAGVSGANDARNDIIIRGNSPTGVLWRMEGIDIPSPNHFSTLGTTGGPVSMLNLNNLSNSDFMTSAWSADYGNALSGVFDLQLRNGNTKKREYLGQIGFNGFELGLEGPFAKGKKASYIVNYRYSTLALIKAIGINLGTGAAVPYYQDVTFKVDLPTKKAGRFSLFGIGGISSIKFETDSTDQNNLYFGENIRSNIRSKTGIIGISHRYFFNEKTFSKLVIAVSSTKDQTEIDSLTNNTAPMRYYGSSNQQTKYSLNYKVNHKFNAKNTLTVGVIYDYIQFNLTDSVKNNLGAYNRSKDYRNGTSLIQTYVLYQHRFTDKLTLNAGYHNQHLLLNNSHSDEPRIGLKYQLTDKHTFSVGSGLHSQMQFVTSYFEEEEINGEKVLSNKQMDFTKSFQNVIGYDWFIQRNLRLKTEIYYQYIYDVPVQVQSSSYSMLNAGDGFGSLSETGLVNKGTGQNYGIELTLEKVYTRGYYILFTSSIFESTYKGSDRIERGTTFNTNYVFNLAAGNELRLGKKSLLRFDAQVTFAGGRRETPIDLEASIAAGKEVRDQTKAFSVQNSPYFKANFKLTYELNLRKITNHFSIDLQNLTNHKNKYTQSYNPSIQQIVTTYQTGFYPNVTYKILF</sequence>
<accession>F2IJE9</accession>
<comment type="subcellular location">
    <subcellularLocation>
        <location evidence="1">Cell outer membrane</location>
    </subcellularLocation>
</comment>
<name>F2IJE9_FLUTR</name>
<dbReference type="SUPFAM" id="SSF49464">
    <property type="entry name" value="Carboxypeptidase regulatory domain-like"/>
    <property type="match status" value="1"/>
</dbReference>
<protein>
    <submittedName>
        <fullName evidence="5">TonB-dependent receptor plug</fullName>
    </submittedName>
</protein>
<evidence type="ECO:0000256" key="4">
    <source>
        <dbReference type="SAM" id="SignalP"/>
    </source>
</evidence>
<dbReference type="Proteomes" id="UP000007463">
    <property type="component" value="Chromosome"/>
</dbReference>
<reference evidence="5 6" key="1">
    <citation type="journal article" date="2011" name="Stand. Genomic Sci.">
        <title>Complete genome sequence of the gliding freshwater bacterium Fluviicola taffensis type strain (RW262).</title>
        <authorList>
            <person name="Woyke T."/>
            <person name="Chertkov O."/>
            <person name="Lapidus A."/>
            <person name="Nolan M."/>
            <person name="Lucas S."/>
            <person name="Del Rio T.G."/>
            <person name="Tice H."/>
            <person name="Cheng J.F."/>
            <person name="Tapia R."/>
            <person name="Han C."/>
            <person name="Goodwin L."/>
            <person name="Pitluck S."/>
            <person name="Liolios K."/>
            <person name="Pagani I."/>
            <person name="Ivanova N."/>
            <person name="Huntemann M."/>
            <person name="Mavromatis K."/>
            <person name="Mikhailova N."/>
            <person name="Pati A."/>
            <person name="Chen A."/>
            <person name="Palaniappan K."/>
            <person name="Land M."/>
            <person name="Hauser L."/>
            <person name="Brambilla E.M."/>
            <person name="Rohde M."/>
            <person name="Mwirichia R."/>
            <person name="Sikorski J."/>
            <person name="Tindall B.J."/>
            <person name="Goker M."/>
            <person name="Bristow J."/>
            <person name="Eisen J.A."/>
            <person name="Markowitz V."/>
            <person name="Hugenholtz P."/>
            <person name="Klenk H.P."/>
            <person name="Kyrpides N.C."/>
        </authorList>
    </citation>
    <scope>NUCLEOTIDE SEQUENCE [LARGE SCALE GENOMIC DNA]</scope>
    <source>
        <strain evidence="6">DSM 16823 / RW262 / RW262</strain>
    </source>
</reference>
<dbReference type="KEGG" id="fte:Fluta_0835"/>
<evidence type="ECO:0000256" key="3">
    <source>
        <dbReference type="ARBA" id="ARBA00023237"/>
    </source>
</evidence>
<evidence type="ECO:0000313" key="5">
    <source>
        <dbReference type="EMBL" id="AEA42837.1"/>
    </source>
</evidence>
<organism evidence="5 6">
    <name type="scientific">Fluviicola taffensis (strain DSM 16823 / NCIMB 13979 / RW262)</name>
    <dbReference type="NCBI Taxonomy" id="755732"/>
    <lineage>
        <taxon>Bacteria</taxon>
        <taxon>Pseudomonadati</taxon>
        <taxon>Bacteroidota</taxon>
        <taxon>Flavobacteriia</taxon>
        <taxon>Flavobacteriales</taxon>
        <taxon>Crocinitomicaceae</taxon>
        <taxon>Fluviicola</taxon>
    </lineage>
</organism>
<evidence type="ECO:0000256" key="2">
    <source>
        <dbReference type="ARBA" id="ARBA00023136"/>
    </source>
</evidence>
<feature type="signal peptide" evidence="4">
    <location>
        <begin position="1"/>
        <end position="17"/>
    </location>
</feature>
<dbReference type="EMBL" id="CP002542">
    <property type="protein sequence ID" value="AEA42837.1"/>
    <property type="molecule type" value="Genomic_DNA"/>
</dbReference>
<reference evidence="6" key="2">
    <citation type="submission" date="2011-02" db="EMBL/GenBank/DDBJ databases">
        <title>The complete genome of Fluviicola taffensis DSM 16823.</title>
        <authorList>
            <consortium name="US DOE Joint Genome Institute (JGI-PGF)"/>
            <person name="Lucas S."/>
            <person name="Copeland A."/>
            <person name="Lapidus A."/>
            <person name="Bruce D."/>
            <person name="Goodwin L."/>
            <person name="Pitluck S."/>
            <person name="Kyrpides N."/>
            <person name="Mavromatis K."/>
            <person name="Ivanova N."/>
            <person name="Mikhailova N."/>
            <person name="Pagani I."/>
            <person name="Chertkov O."/>
            <person name="Detter J.C."/>
            <person name="Han C."/>
            <person name="Tapia R."/>
            <person name="Land M."/>
            <person name="Hauser L."/>
            <person name="Markowitz V."/>
            <person name="Cheng J.-F."/>
            <person name="Hugenholtz P."/>
            <person name="Woyke T."/>
            <person name="Wu D."/>
            <person name="Tindall B."/>
            <person name="Pomrenke H.G."/>
            <person name="Brambilla E."/>
            <person name="Klenk H.-P."/>
            <person name="Eisen J.A."/>
        </authorList>
    </citation>
    <scope>NUCLEOTIDE SEQUENCE [LARGE SCALE GENOMIC DNA]</scope>
    <source>
        <strain evidence="6">DSM 16823 / RW262 / RW262</strain>
    </source>
</reference>
<dbReference type="RefSeq" id="WP_013685609.1">
    <property type="nucleotide sequence ID" value="NC_015321.1"/>
</dbReference>
<keyword evidence="2" id="KW-0472">Membrane</keyword>
<keyword evidence="5" id="KW-0675">Receptor</keyword>
<evidence type="ECO:0000313" key="6">
    <source>
        <dbReference type="Proteomes" id="UP000007463"/>
    </source>
</evidence>
<dbReference type="OrthoDB" id="9804995at2"/>
<keyword evidence="4" id="KW-0732">Signal</keyword>
<dbReference type="HOGENOM" id="CLU_016599_1_2_10"/>
<gene>
    <name evidence="5" type="ordered locus">Fluta_0835</name>
</gene>
<feature type="chain" id="PRO_5003278470" evidence="4">
    <location>
        <begin position="18"/>
        <end position="777"/>
    </location>
</feature>
<evidence type="ECO:0000256" key="1">
    <source>
        <dbReference type="ARBA" id="ARBA00004442"/>
    </source>
</evidence>
<dbReference type="Gene3D" id="2.40.170.20">
    <property type="entry name" value="TonB-dependent receptor, beta-barrel domain"/>
    <property type="match status" value="1"/>
</dbReference>
<dbReference type="STRING" id="755732.Fluta_0835"/>
<dbReference type="InterPro" id="IPR008969">
    <property type="entry name" value="CarboxyPept-like_regulatory"/>
</dbReference>
<dbReference type="Gene3D" id="2.60.40.1120">
    <property type="entry name" value="Carboxypeptidase-like, regulatory domain"/>
    <property type="match status" value="1"/>
</dbReference>
<dbReference type="SUPFAM" id="SSF56935">
    <property type="entry name" value="Porins"/>
    <property type="match status" value="1"/>
</dbReference>
<dbReference type="AlphaFoldDB" id="F2IJE9"/>